<dbReference type="InterPro" id="IPR024548">
    <property type="entry name" value="Cu2_monoox_C"/>
</dbReference>
<protein>
    <submittedName>
        <fullName evidence="3">Copper type II ascorbate-dependent monooxygenase-like protein</fullName>
    </submittedName>
</protein>
<dbReference type="InterPro" id="IPR008977">
    <property type="entry name" value="PHM/PNGase_F_dom_sf"/>
</dbReference>
<dbReference type="Proteomes" id="UP000238375">
    <property type="component" value="Unassembled WGS sequence"/>
</dbReference>
<keyword evidence="4" id="KW-1185">Reference proteome</keyword>
<proteinExistence type="predicted"/>
<sequence>MHNKHVTMLNYTRLGLFIGVLFLTLLQNSCQKKADDDSTPTPEPAPSGTFDLIQQKILTPSCASSGCHASEQDASFAQHGLILTSGKSYTNLVGVDPKNSAARTDGLKRVTAFSSIQSLLYHKLTTAASHHAGKQYGNPMPLGGNLLPDGQVEFIRRWIDAGAPRTGDVADVKLLASSTTTTTAWEPLPVPAAGAGYQMSLASFEVPANFEREFFSRRMVGNTQDIYVNRYQIKMRSGSHHFLAYDFRNKNQLPALNTVRDLRNSDNSLNLATALTMSNHVYLAGAQAPYVDYTLPEGAALLIPAGTSLDLNSHYVNKTNSVMTGEAQINFFTVDKSKVTRVVQTLDLSNTSLNIPANSRVTLTKSFTFSKPRKILALTSHMHKLGEKFVIKIKGGSRDGQVVYTSTDWEHPDIISLTTPLALAAGEGLTSEITYNNTTNKLVTFGLTSEDEMGIIFGYYYED</sequence>
<evidence type="ECO:0000313" key="4">
    <source>
        <dbReference type="Proteomes" id="UP000238375"/>
    </source>
</evidence>
<name>A0A2T0TB66_9BACT</name>
<gene>
    <name evidence="3" type="ORF">CLV58_10435</name>
</gene>
<organism evidence="3 4">
    <name type="scientific">Spirosoma oryzae</name>
    <dbReference type="NCBI Taxonomy" id="1469603"/>
    <lineage>
        <taxon>Bacteria</taxon>
        <taxon>Pseudomonadati</taxon>
        <taxon>Bacteroidota</taxon>
        <taxon>Cytophagia</taxon>
        <taxon>Cytophagales</taxon>
        <taxon>Cytophagaceae</taxon>
        <taxon>Spirosoma</taxon>
    </lineage>
</organism>
<accession>A0A2T0TB66</accession>
<dbReference type="GO" id="GO:0016715">
    <property type="term" value="F:oxidoreductase activity, acting on paired donors, with incorporation or reduction of molecular oxygen, reduced ascorbate as one donor, and incorporation of one atom of oxygen"/>
    <property type="evidence" value="ECO:0007669"/>
    <property type="project" value="InterPro"/>
</dbReference>
<dbReference type="Pfam" id="PF03712">
    <property type="entry name" value="Cu2_monoox_C"/>
    <property type="match status" value="1"/>
</dbReference>
<keyword evidence="3" id="KW-0503">Monooxygenase</keyword>
<dbReference type="AlphaFoldDB" id="A0A2T0TB66"/>
<comment type="caution">
    <text evidence="3">The sequence shown here is derived from an EMBL/GenBank/DDBJ whole genome shotgun (WGS) entry which is preliminary data.</text>
</comment>
<dbReference type="InterPro" id="IPR014784">
    <property type="entry name" value="Cu2_ascorb_mOase-like_C"/>
</dbReference>
<dbReference type="EMBL" id="PVTE01000004">
    <property type="protein sequence ID" value="PRY42906.1"/>
    <property type="molecule type" value="Genomic_DNA"/>
</dbReference>
<evidence type="ECO:0000259" key="2">
    <source>
        <dbReference type="Pfam" id="PF03712"/>
    </source>
</evidence>
<keyword evidence="3" id="KW-0560">Oxidoreductase</keyword>
<reference evidence="3 4" key="1">
    <citation type="submission" date="2018-03" db="EMBL/GenBank/DDBJ databases">
        <title>Genomic Encyclopedia of Archaeal and Bacterial Type Strains, Phase II (KMG-II): from individual species to whole genera.</title>
        <authorList>
            <person name="Goeker M."/>
        </authorList>
    </citation>
    <scope>NUCLEOTIDE SEQUENCE [LARGE SCALE GENOMIC DNA]</scope>
    <source>
        <strain evidence="3 4">DSM 28354</strain>
    </source>
</reference>
<evidence type="ECO:0000256" key="1">
    <source>
        <dbReference type="ARBA" id="ARBA00023157"/>
    </source>
</evidence>
<dbReference type="SUPFAM" id="SSF49742">
    <property type="entry name" value="PHM/PNGase F"/>
    <property type="match status" value="1"/>
</dbReference>
<feature type="domain" description="Copper type II ascorbate-dependent monooxygenase C-terminal" evidence="2">
    <location>
        <begin position="374"/>
        <end position="462"/>
    </location>
</feature>
<keyword evidence="1" id="KW-1015">Disulfide bond</keyword>
<dbReference type="Gene3D" id="2.60.120.230">
    <property type="match status" value="1"/>
</dbReference>
<evidence type="ECO:0000313" key="3">
    <source>
        <dbReference type="EMBL" id="PRY42906.1"/>
    </source>
</evidence>